<dbReference type="Proteomes" id="UP000008701">
    <property type="component" value="Chromosome"/>
</dbReference>
<protein>
    <submittedName>
        <fullName evidence="1">Uncharacterized protein</fullName>
    </submittedName>
</protein>
<reference evidence="1 2" key="1">
    <citation type="submission" date="2006-12" db="EMBL/GenBank/DDBJ databases">
        <title>Complete sequence of Chlorobium phaeobacteroides DSM 266.</title>
        <authorList>
            <consortium name="US DOE Joint Genome Institute"/>
            <person name="Copeland A."/>
            <person name="Lucas S."/>
            <person name="Lapidus A."/>
            <person name="Barry K."/>
            <person name="Detter J.C."/>
            <person name="Glavina del Rio T."/>
            <person name="Hammon N."/>
            <person name="Israni S."/>
            <person name="Pitluck S."/>
            <person name="Goltsman E."/>
            <person name="Schmutz J."/>
            <person name="Larimer F."/>
            <person name="Land M."/>
            <person name="Hauser L."/>
            <person name="Mikhailova N."/>
            <person name="Li T."/>
            <person name="Overmann J."/>
            <person name="Bryant D.A."/>
            <person name="Richardson P."/>
        </authorList>
    </citation>
    <scope>NUCLEOTIDE SEQUENCE [LARGE SCALE GENOMIC DNA]</scope>
    <source>
        <strain evidence="1 2">DSM 266</strain>
    </source>
</reference>
<sequence>MMPDKELIRKVTEILFKELGYTDAIRFLSLPKERKMESIERHRDWQNTLDKDKFYNDIFAPDTKPE</sequence>
<evidence type="ECO:0000313" key="2">
    <source>
        <dbReference type="Proteomes" id="UP000008701"/>
    </source>
</evidence>
<proteinExistence type="predicted"/>
<dbReference type="eggNOG" id="ENOG5033MY1">
    <property type="taxonomic scope" value="Bacteria"/>
</dbReference>
<name>A1BH44_CHLPD</name>
<dbReference type="KEGG" id="cph:Cpha266_1703"/>
<organism evidence="1 2">
    <name type="scientific">Chlorobium phaeobacteroides (strain DSM 266 / SMG 266 / 2430)</name>
    <dbReference type="NCBI Taxonomy" id="290317"/>
    <lineage>
        <taxon>Bacteria</taxon>
        <taxon>Pseudomonadati</taxon>
        <taxon>Chlorobiota</taxon>
        <taxon>Chlorobiia</taxon>
        <taxon>Chlorobiales</taxon>
        <taxon>Chlorobiaceae</taxon>
        <taxon>Chlorobium/Pelodictyon group</taxon>
        <taxon>Chlorobium</taxon>
    </lineage>
</organism>
<keyword evidence="2" id="KW-1185">Reference proteome</keyword>
<dbReference type="AlphaFoldDB" id="A1BH44"/>
<accession>A1BH44</accession>
<dbReference type="HOGENOM" id="CLU_2822349_0_0_10"/>
<evidence type="ECO:0000313" key="1">
    <source>
        <dbReference type="EMBL" id="ABL65721.1"/>
    </source>
</evidence>
<dbReference type="EMBL" id="CP000492">
    <property type="protein sequence ID" value="ABL65721.1"/>
    <property type="molecule type" value="Genomic_DNA"/>
</dbReference>
<gene>
    <name evidence="1" type="ordered locus">Cpha266_1703</name>
</gene>